<dbReference type="FunFam" id="3.30.160.60:FF:000325">
    <property type="entry name" value="ZFP90 zinc finger protein"/>
    <property type="match status" value="1"/>
</dbReference>
<feature type="domain" description="C2H2-type" evidence="12">
    <location>
        <begin position="499"/>
        <end position="526"/>
    </location>
</feature>
<dbReference type="PROSITE" id="PS50157">
    <property type="entry name" value="ZINC_FINGER_C2H2_2"/>
    <property type="match status" value="14"/>
</dbReference>
<dbReference type="GO" id="GO:0005634">
    <property type="term" value="C:nucleus"/>
    <property type="evidence" value="ECO:0007669"/>
    <property type="project" value="UniProtKB-SubCell"/>
</dbReference>
<accession>A0A7R8UUH4</accession>
<feature type="domain" description="C2H2-type" evidence="12">
    <location>
        <begin position="612"/>
        <end position="640"/>
    </location>
</feature>
<keyword evidence="5" id="KW-0862">Zinc</keyword>
<dbReference type="Pfam" id="PF13912">
    <property type="entry name" value="zf-C2H2_6"/>
    <property type="match status" value="2"/>
</dbReference>
<evidence type="ECO:0000256" key="3">
    <source>
        <dbReference type="ARBA" id="ARBA00022737"/>
    </source>
</evidence>
<dbReference type="PANTHER" id="PTHR24381:SF393">
    <property type="entry name" value="CHROMATIN-LINKED ADAPTOR FOR MSL PROTEINS, ISOFORM B"/>
    <property type="match status" value="1"/>
</dbReference>
<dbReference type="GO" id="GO:0008270">
    <property type="term" value="F:zinc ion binding"/>
    <property type="evidence" value="ECO:0007669"/>
    <property type="project" value="UniProtKB-KW"/>
</dbReference>
<evidence type="ECO:0000256" key="11">
    <source>
        <dbReference type="SAM" id="MobiDB-lite"/>
    </source>
</evidence>
<feature type="domain" description="C2H2-type" evidence="12">
    <location>
        <begin position="189"/>
        <end position="218"/>
    </location>
</feature>
<feature type="domain" description="C2H2-type" evidence="12">
    <location>
        <begin position="526"/>
        <end position="553"/>
    </location>
</feature>
<gene>
    <name evidence="13" type="ORF">HERILL_LOCUS9630</name>
</gene>
<evidence type="ECO:0000256" key="2">
    <source>
        <dbReference type="ARBA" id="ARBA00022723"/>
    </source>
</evidence>
<protein>
    <recommendedName>
        <fullName evidence="12">C2H2-type domain-containing protein</fullName>
    </recommendedName>
</protein>
<evidence type="ECO:0000313" key="13">
    <source>
        <dbReference type="EMBL" id="CAD7086890.1"/>
    </source>
</evidence>
<dbReference type="FunFam" id="3.30.160.60:FF:000260">
    <property type="entry name" value="Spalt-like transcription factor 1"/>
    <property type="match status" value="1"/>
</dbReference>
<reference evidence="13 14" key="1">
    <citation type="submission" date="2020-11" db="EMBL/GenBank/DDBJ databases">
        <authorList>
            <person name="Wallbank WR R."/>
            <person name="Pardo Diaz C."/>
            <person name="Kozak K."/>
            <person name="Martin S."/>
            <person name="Jiggins C."/>
            <person name="Moest M."/>
            <person name="Warren A I."/>
            <person name="Generalovic N T."/>
            <person name="Byers J.R.P. K."/>
            <person name="Montejo-Kovacevich G."/>
            <person name="Yen C E."/>
        </authorList>
    </citation>
    <scope>NUCLEOTIDE SEQUENCE [LARGE SCALE GENOMIC DNA]</scope>
</reference>
<evidence type="ECO:0000256" key="1">
    <source>
        <dbReference type="ARBA" id="ARBA00004123"/>
    </source>
</evidence>
<dbReference type="Gene3D" id="3.30.160.60">
    <property type="entry name" value="Classic Zinc Finger"/>
    <property type="match status" value="10"/>
</dbReference>
<evidence type="ECO:0000259" key="12">
    <source>
        <dbReference type="PROSITE" id="PS50157"/>
    </source>
</evidence>
<evidence type="ECO:0000256" key="5">
    <source>
        <dbReference type="ARBA" id="ARBA00022833"/>
    </source>
</evidence>
<dbReference type="AlphaFoldDB" id="A0A7R8UUH4"/>
<dbReference type="SUPFAM" id="SSF57667">
    <property type="entry name" value="beta-beta-alpha zinc fingers"/>
    <property type="match status" value="8"/>
</dbReference>
<feature type="domain" description="C2H2-type" evidence="12">
    <location>
        <begin position="556"/>
        <end position="583"/>
    </location>
</feature>
<feature type="domain" description="C2H2-type" evidence="12">
    <location>
        <begin position="1088"/>
        <end position="1111"/>
    </location>
</feature>
<keyword evidence="8" id="KW-0804">Transcription</keyword>
<dbReference type="Pfam" id="PF00096">
    <property type="entry name" value="zf-C2H2"/>
    <property type="match status" value="4"/>
</dbReference>
<dbReference type="GO" id="GO:0000977">
    <property type="term" value="F:RNA polymerase II transcription regulatory region sequence-specific DNA binding"/>
    <property type="evidence" value="ECO:0007669"/>
    <property type="project" value="TreeGrafter"/>
</dbReference>
<comment type="subcellular location">
    <subcellularLocation>
        <location evidence="1">Nucleus</location>
    </subcellularLocation>
</comment>
<dbReference type="Pfam" id="PF13894">
    <property type="entry name" value="zf-C2H2_4"/>
    <property type="match status" value="1"/>
</dbReference>
<feature type="region of interest" description="Disordered" evidence="11">
    <location>
        <begin position="233"/>
        <end position="271"/>
    </location>
</feature>
<feature type="region of interest" description="Disordered" evidence="11">
    <location>
        <begin position="1004"/>
        <end position="1084"/>
    </location>
</feature>
<dbReference type="GO" id="GO:0000122">
    <property type="term" value="P:negative regulation of transcription by RNA polymerase II"/>
    <property type="evidence" value="ECO:0007669"/>
    <property type="project" value="UniProtKB-ARBA"/>
</dbReference>
<feature type="domain" description="C2H2-type" evidence="12">
    <location>
        <begin position="649"/>
        <end position="676"/>
    </location>
</feature>
<evidence type="ECO:0000256" key="9">
    <source>
        <dbReference type="ARBA" id="ARBA00023242"/>
    </source>
</evidence>
<feature type="compositionally biased region" description="Basic and acidic residues" evidence="11">
    <location>
        <begin position="1035"/>
        <end position="1062"/>
    </location>
</feature>
<feature type="domain" description="C2H2-type" evidence="12">
    <location>
        <begin position="161"/>
        <end position="188"/>
    </location>
</feature>
<evidence type="ECO:0000256" key="7">
    <source>
        <dbReference type="ARBA" id="ARBA00023125"/>
    </source>
</evidence>
<feature type="region of interest" description="Disordered" evidence="11">
    <location>
        <begin position="884"/>
        <end position="909"/>
    </location>
</feature>
<keyword evidence="3" id="KW-0677">Repeat</keyword>
<dbReference type="InterPro" id="IPR013087">
    <property type="entry name" value="Znf_C2H2_type"/>
</dbReference>
<keyword evidence="4 10" id="KW-0863">Zinc-finger</keyword>
<feature type="compositionally biased region" description="Low complexity" evidence="11">
    <location>
        <begin position="1019"/>
        <end position="1033"/>
    </location>
</feature>
<proteinExistence type="predicted"/>
<dbReference type="PROSITE" id="PS00028">
    <property type="entry name" value="ZINC_FINGER_C2H2_1"/>
    <property type="match status" value="13"/>
</dbReference>
<evidence type="ECO:0000313" key="14">
    <source>
        <dbReference type="Proteomes" id="UP000594454"/>
    </source>
</evidence>
<feature type="domain" description="C2H2-type" evidence="12">
    <location>
        <begin position="413"/>
        <end position="440"/>
    </location>
</feature>
<feature type="compositionally biased region" description="Polar residues" evidence="11">
    <location>
        <begin position="744"/>
        <end position="756"/>
    </location>
</feature>
<keyword evidence="6" id="KW-0805">Transcription regulation</keyword>
<dbReference type="OMA" id="LYGDFYC"/>
<dbReference type="FunFam" id="3.30.160.60:FF:001465">
    <property type="entry name" value="Zinc finger protein 560"/>
    <property type="match status" value="1"/>
</dbReference>
<evidence type="ECO:0000256" key="6">
    <source>
        <dbReference type="ARBA" id="ARBA00023015"/>
    </source>
</evidence>
<dbReference type="FunFam" id="3.30.160.60:FF:000100">
    <property type="entry name" value="Zinc finger 45-like"/>
    <property type="match status" value="2"/>
</dbReference>
<evidence type="ECO:0000256" key="4">
    <source>
        <dbReference type="ARBA" id="ARBA00022771"/>
    </source>
</evidence>
<feature type="domain" description="C2H2-type" evidence="12">
    <location>
        <begin position="379"/>
        <end position="406"/>
    </location>
</feature>
<evidence type="ECO:0000256" key="10">
    <source>
        <dbReference type="PROSITE-ProRule" id="PRU00042"/>
    </source>
</evidence>
<feature type="domain" description="C2H2-type" evidence="12">
    <location>
        <begin position="329"/>
        <end position="356"/>
    </location>
</feature>
<sequence length="1111" mass="127208">MNVKGFRIEWVEEVPTTTDIVGEEVIIMDEGNQDEVEGAEEYLVGEEIISSVDMNAIPNSLDQVAAENLIYMAQDGQVQAMGDLIEEQVQETDNANYNEVQYFECQVTEEVITDDWVQPQGEERVEIPVDQLCGSGDNQIVSEIEVPLPTDQDEYTALRPYPCDFCSRRFRKKVSLMNHMIAHQNDRPHVCNLCGARYIRRSDLHNHFKVHAHVPEQNFDDIDESFLNEHIEPRSSTRGHEYYEEEQEVPEKTAGKNRGSRGSKRKIKDEENYMQQEQTIDESQMQEQVERYPVTDPRKPFVCQQCGIGFARQKALSSHSRIHGGDSPYECTSCNEMFWDINMLNDHQRTHHFEASNSEYEPENDEESDSENDSKYGEFYCNICGMSFHRKDLLKRHSKTHVKKETYEAESRHCCNVCGETFQEALDLLAHAEVHARFQPFKCTLCGETFLEEATIKKHLTNVHSAEMNSNSCKLCGKQCRDGRSLMKHAWDHSLKKNHSCSICGKTFHNKARLKRHMVSHRNKSVKCDVCNEEFPDGRSLMNHRHSHNNTSGRQFPCNECGKTFGSRSSQQIHIRIHTGERPYGCRYCYKAFADGGTLRKHERIHTGEKPYACSVCPRAFNQRVVLREHIRSHHSAPDTKRGTALMPYYCTVCAEMFAAPTELVQHLIQHSDLNTAMQRQPVTGPRKYKRRRNLKPHELERLRAERAQNSEAEYSDLDMGNVDDFLEMNRSKRSPIDMMATSSTYGSNFSGQQSSRSRKYSAGSDKVASWQQKLLAPSNSDSYSELNNLENDIKTIEPLVVNNSFTPTPAPAPATTSKPKGGTKRRAAKQEVEKPSRPKMIHTQKTRVAVEDGKRKTRTMITRTEPTEIDEQDFQQLDRSRYRDNSTSDYDMNISSDTALPRHSSQPEIKQEEVARSDLFDAQLLLEAASMRKELDKYNPDIVNDLEEILGSPIKQKTSPSPQRSYVTREINLDTSPDLMEISNSGDDLRRSARIKRSAKNKKYLDFETTPKAHSSVHRGSSTPSSSTSSKPRSSREEKVVVKKEKSETDISDAMKNELMVKTEGMSDSGQPSEQQDKQAEPQQQYFQCEMCFASFPDRAQLLVHVHIHI</sequence>
<feature type="region of interest" description="Disordered" evidence="11">
    <location>
        <begin position="805"/>
        <end position="838"/>
    </location>
</feature>
<feature type="domain" description="C2H2-type" evidence="12">
    <location>
        <begin position="584"/>
        <end position="611"/>
    </location>
</feature>
<feature type="compositionally biased region" description="Basic and acidic residues" evidence="11">
    <location>
        <begin position="233"/>
        <end position="242"/>
    </location>
</feature>
<evidence type="ECO:0000256" key="8">
    <source>
        <dbReference type="ARBA" id="ARBA00023163"/>
    </source>
</evidence>
<name>A0A7R8UUH4_HERIL</name>
<dbReference type="FunCoup" id="A0A7R8UUH4">
    <property type="interactions" value="609"/>
</dbReference>
<keyword evidence="2" id="KW-0479">Metal-binding</keyword>
<keyword evidence="7" id="KW-0238">DNA-binding</keyword>
<keyword evidence="9" id="KW-0539">Nucleus</keyword>
<dbReference type="SMART" id="SM00355">
    <property type="entry name" value="ZnF_C2H2"/>
    <property type="match status" value="15"/>
</dbReference>
<dbReference type="Proteomes" id="UP000594454">
    <property type="component" value="Chromosome 4"/>
</dbReference>
<keyword evidence="14" id="KW-1185">Reference proteome</keyword>
<feature type="region of interest" description="Disordered" evidence="11">
    <location>
        <begin position="744"/>
        <end position="764"/>
    </location>
</feature>
<dbReference type="InterPro" id="IPR036236">
    <property type="entry name" value="Znf_C2H2_sf"/>
</dbReference>
<dbReference type="EMBL" id="LR899012">
    <property type="protein sequence ID" value="CAD7086890.1"/>
    <property type="molecule type" value="Genomic_DNA"/>
</dbReference>
<dbReference type="InParanoid" id="A0A7R8UUH4"/>
<feature type="domain" description="C2H2-type" evidence="12">
    <location>
        <begin position="301"/>
        <end position="328"/>
    </location>
</feature>
<feature type="domain" description="C2H2-type" evidence="12">
    <location>
        <begin position="441"/>
        <end position="469"/>
    </location>
</feature>
<organism evidence="13 14">
    <name type="scientific">Hermetia illucens</name>
    <name type="common">Black soldier fly</name>
    <dbReference type="NCBI Taxonomy" id="343691"/>
    <lineage>
        <taxon>Eukaryota</taxon>
        <taxon>Metazoa</taxon>
        <taxon>Ecdysozoa</taxon>
        <taxon>Arthropoda</taxon>
        <taxon>Hexapoda</taxon>
        <taxon>Insecta</taxon>
        <taxon>Pterygota</taxon>
        <taxon>Neoptera</taxon>
        <taxon>Endopterygota</taxon>
        <taxon>Diptera</taxon>
        <taxon>Brachycera</taxon>
        <taxon>Stratiomyomorpha</taxon>
        <taxon>Stratiomyidae</taxon>
        <taxon>Hermetiinae</taxon>
        <taxon>Hermetia</taxon>
    </lineage>
</organism>
<dbReference type="OrthoDB" id="8117402at2759"/>
<dbReference type="GO" id="GO:0000981">
    <property type="term" value="F:DNA-binding transcription factor activity, RNA polymerase II-specific"/>
    <property type="evidence" value="ECO:0007669"/>
    <property type="project" value="TreeGrafter"/>
</dbReference>
<dbReference type="PANTHER" id="PTHR24381">
    <property type="entry name" value="ZINC FINGER PROTEIN"/>
    <property type="match status" value="1"/>
</dbReference>
<feature type="compositionally biased region" description="Polar residues" evidence="11">
    <location>
        <begin position="888"/>
        <end position="909"/>
    </location>
</feature>